<gene>
    <name evidence="1" type="ORF">E4K63_01455</name>
</gene>
<name>A0AAE6YHJ9_9GAMM</name>
<evidence type="ECO:0000313" key="2">
    <source>
        <dbReference type="Proteomes" id="UP000502004"/>
    </source>
</evidence>
<proteinExistence type="predicted"/>
<dbReference type="EMBL" id="CP038241">
    <property type="protein sequence ID" value="QIV95572.1"/>
    <property type="molecule type" value="Genomic_DNA"/>
</dbReference>
<keyword evidence="2" id="KW-1185">Reference proteome</keyword>
<dbReference type="AlphaFoldDB" id="A0AAE6YHJ9"/>
<sequence>MISNYSSHFDVFFSYQNMNGLMRETSSFGGQKQFNNTIPTRRALFLADYNNHSLIDSHVKSLVINDNIFPEEVWMGGIDIRYPLSKIKRYSTNSFWNARVKIHILPVDNRQNIISQVKKTSYFDKIFMIRGLCYCMTNRFNFSCAGIRHPIRHPSDSYNKFEAIRFLENLISLLDLKNKDSMIFLGGPIDLTEYRYKAFESKMKTAILSWKFVAKVIAEKYSTSLIVDFVYLNLEEHINDRKLNVGVPYIKDDGLRMSALVIRPKSNDFSYSRSNSFIDNVDIKRNLFS</sequence>
<dbReference type="Proteomes" id="UP000502004">
    <property type="component" value="Chromosome"/>
</dbReference>
<organism evidence="1 2">
    <name type="scientific">Allofrancisella inopinata</name>
    <dbReference type="NCBI Taxonomy" id="1085647"/>
    <lineage>
        <taxon>Bacteria</taxon>
        <taxon>Pseudomonadati</taxon>
        <taxon>Pseudomonadota</taxon>
        <taxon>Gammaproteobacteria</taxon>
        <taxon>Thiotrichales</taxon>
        <taxon>Francisellaceae</taxon>
        <taxon>Allofrancisella</taxon>
    </lineage>
</organism>
<dbReference type="KEGG" id="aii:E4K63_01455"/>
<evidence type="ECO:0000313" key="1">
    <source>
        <dbReference type="EMBL" id="QIV95572.1"/>
    </source>
</evidence>
<accession>A0AAE6YHJ9</accession>
<protein>
    <submittedName>
        <fullName evidence="1">Uncharacterized protein</fullName>
    </submittedName>
</protein>
<reference evidence="1 2" key="1">
    <citation type="submission" date="2019-03" db="EMBL/GenBank/DDBJ databases">
        <title>Complete Genome Sequence of Allofrancisella inopinata Strain SYSU YG23 Isolated from Water-Cooling Systems in China.</title>
        <authorList>
            <person name="Ohrman C."/>
            <person name="Uneklint I."/>
            <person name="Sjodin A."/>
        </authorList>
    </citation>
    <scope>NUCLEOTIDE SEQUENCE [LARGE SCALE GENOMIC DNA]</scope>
    <source>
        <strain evidence="1 2">SYSU YG23</strain>
    </source>
</reference>